<dbReference type="AlphaFoldDB" id="A0A0V1B5B2"/>
<dbReference type="Proteomes" id="UP000054776">
    <property type="component" value="Unassembled WGS sequence"/>
</dbReference>
<protein>
    <submittedName>
        <fullName evidence="1">Uncharacterized protein</fullName>
    </submittedName>
</protein>
<keyword evidence="2" id="KW-1185">Reference proteome</keyword>
<reference evidence="1 2" key="1">
    <citation type="submission" date="2015-01" db="EMBL/GenBank/DDBJ databases">
        <title>Evolution of Trichinella species and genotypes.</title>
        <authorList>
            <person name="Korhonen P.K."/>
            <person name="Edoardo P."/>
            <person name="Giuseppe L.R."/>
            <person name="Gasser R.B."/>
        </authorList>
    </citation>
    <scope>NUCLEOTIDE SEQUENCE [LARGE SCALE GENOMIC DNA]</scope>
    <source>
        <strain evidence="1">ISS3</strain>
    </source>
</reference>
<evidence type="ECO:0000313" key="2">
    <source>
        <dbReference type="Proteomes" id="UP000054776"/>
    </source>
</evidence>
<accession>A0A0V1B5B2</accession>
<dbReference type="OrthoDB" id="5918884at2759"/>
<name>A0A0V1B5B2_TRISP</name>
<comment type="caution">
    <text evidence="1">The sequence shown here is derived from an EMBL/GenBank/DDBJ whole genome shotgun (WGS) entry which is preliminary data.</text>
</comment>
<sequence length="236" mass="27403">LSNLFYFLQETACFEKMCLFCCKASVKATSWYGANAPMENSRFERRIELTGIRGGNVLFHLDIYSTNEVLPPLRGSSNRRLFLQRVLIIHNMMRQYVVRNIENMDPNEMPPSYVLTLTESFPVRIGLANQVNRRLLADIRRRSPVRRRQHQNRMHNFYANHNEAGATARIRGREDPSPPMRECYKFLNANTSVFASANCETNVGLYQQKSKAYFHVPERCTLFQKLQLADDSLCNV</sequence>
<proteinExistence type="predicted"/>
<feature type="non-terminal residue" evidence="1">
    <location>
        <position position="1"/>
    </location>
</feature>
<gene>
    <name evidence="1" type="ORF">T01_3002</name>
</gene>
<evidence type="ECO:0000313" key="1">
    <source>
        <dbReference type="EMBL" id="KRY32203.1"/>
    </source>
</evidence>
<dbReference type="EMBL" id="JYDH01000102">
    <property type="protein sequence ID" value="KRY32203.1"/>
    <property type="molecule type" value="Genomic_DNA"/>
</dbReference>
<organism evidence="1 2">
    <name type="scientific">Trichinella spiralis</name>
    <name type="common">Trichina worm</name>
    <dbReference type="NCBI Taxonomy" id="6334"/>
    <lineage>
        <taxon>Eukaryota</taxon>
        <taxon>Metazoa</taxon>
        <taxon>Ecdysozoa</taxon>
        <taxon>Nematoda</taxon>
        <taxon>Enoplea</taxon>
        <taxon>Dorylaimia</taxon>
        <taxon>Trichinellida</taxon>
        <taxon>Trichinellidae</taxon>
        <taxon>Trichinella</taxon>
    </lineage>
</organism>
<dbReference type="InParanoid" id="A0A0V1B5B2"/>